<keyword evidence="3" id="KW-0436">Ligase</keyword>
<reference evidence="3 4" key="1">
    <citation type="submission" date="2023-05" db="EMBL/GenBank/DDBJ databases">
        <title>B98-5 Cell Line De Novo Hybrid Assembly: An Optical Mapping Approach.</title>
        <authorList>
            <person name="Kananen K."/>
            <person name="Auerbach J.A."/>
            <person name="Kautto E."/>
            <person name="Blachly J.S."/>
        </authorList>
    </citation>
    <scope>NUCLEOTIDE SEQUENCE [LARGE SCALE GENOMIC DNA]</scope>
    <source>
        <strain evidence="3">B95-8</strain>
        <tissue evidence="3">Cell line</tissue>
    </source>
</reference>
<evidence type="ECO:0000256" key="2">
    <source>
        <dbReference type="PROSITE-ProRule" id="PRU00235"/>
    </source>
</evidence>
<protein>
    <submittedName>
        <fullName evidence="3">E3 ISG15--protein ligase herc5</fullName>
    </submittedName>
</protein>
<feature type="repeat" description="RCC1" evidence="2">
    <location>
        <begin position="101"/>
        <end position="163"/>
    </location>
</feature>
<keyword evidence="1" id="KW-0677">Repeat</keyword>
<comment type="caution">
    <text evidence="3">The sequence shown here is derived from an EMBL/GenBank/DDBJ whole genome shotgun (WGS) entry which is preliminary data.</text>
</comment>
<accession>A0ABQ9WF73</accession>
<dbReference type="PROSITE" id="PS50012">
    <property type="entry name" value="RCC1_3"/>
    <property type="match status" value="3"/>
</dbReference>
<dbReference type="SUPFAM" id="SSF50985">
    <property type="entry name" value="RCC1/BLIP-II"/>
    <property type="match status" value="1"/>
</dbReference>
<keyword evidence="4" id="KW-1185">Reference proteome</keyword>
<dbReference type="PANTHER" id="PTHR22870">
    <property type="entry name" value="REGULATOR OF CHROMOSOME CONDENSATION"/>
    <property type="match status" value="1"/>
</dbReference>
<dbReference type="Pfam" id="PF00415">
    <property type="entry name" value="RCC1"/>
    <property type="match status" value="3"/>
</dbReference>
<feature type="non-terminal residue" evidence="3">
    <location>
        <position position="212"/>
    </location>
</feature>
<dbReference type="PANTHER" id="PTHR22870:SF408">
    <property type="entry name" value="OS09G0560450 PROTEIN"/>
    <property type="match status" value="1"/>
</dbReference>
<dbReference type="InterPro" id="IPR000408">
    <property type="entry name" value="Reg_chr_condens"/>
</dbReference>
<dbReference type="GO" id="GO:0016874">
    <property type="term" value="F:ligase activity"/>
    <property type="evidence" value="ECO:0007669"/>
    <property type="project" value="UniProtKB-KW"/>
</dbReference>
<feature type="repeat" description="RCC1" evidence="2">
    <location>
        <begin position="48"/>
        <end position="99"/>
    </location>
</feature>
<dbReference type="InterPro" id="IPR051210">
    <property type="entry name" value="Ub_ligase/GEF_domain"/>
</dbReference>
<gene>
    <name evidence="3" type="primary">HERC5</name>
    <name evidence="3" type="ORF">P7K49_001050</name>
</gene>
<dbReference type="EMBL" id="JASSZA010000001">
    <property type="protein sequence ID" value="KAK2119664.1"/>
    <property type="molecule type" value="Genomic_DNA"/>
</dbReference>
<dbReference type="Proteomes" id="UP001266305">
    <property type="component" value="Unassembled WGS sequence"/>
</dbReference>
<evidence type="ECO:0000313" key="3">
    <source>
        <dbReference type="EMBL" id="KAK2119664.1"/>
    </source>
</evidence>
<feature type="repeat" description="RCC1" evidence="2">
    <location>
        <begin position="1"/>
        <end position="47"/>
    </location>
</feature>
<name>A0ABQ9WF73_SAGOE</name>
<proteinExistence type="predicted"/>
<dbReference type="Gene3D" id="2.130.10.30">
    <property type="entry name" value="Regulator of chromosome condensation 1/beta-lactamase-inhibitor protein II"/>
    <property type="match status" value="1"/>
</dbReference>
<evidence type="ECO:0000313" key="4">
    <source>
        <dbReference type="Proteomes" id="UP001266305"/>
    </source>
</evidence>
<evidence type="ECO:0000256" key="1">
    <source>
        <dbReference type="ARBA" id="ARBA00022737"/>
    </source>
</evidence>
<dbReference type="InterPro" id="IPR009091">
    <property type="entry name" value="RCC1/BLIP-II"/>
</dbReference>
<organism evidence="3 4">
    <name type="scientific">Saguinus oedipus</name>
    <name type="common">Cotton-top tamarin</name>
    <name type="synonym">Oedipomidas oedipus</name>
    <dbReference type="NCBI Taxonomy" id="9490"/>
    <lineage>
        <taxon>Eukaryota</taxon>
        <taxon>Metazoa</taxon>
        <taxon>Chordata</taxon>
        <taxon>Craniata</taxon>
        <taxon>Vertebrata</taxon>
        <taxon>Euteleostomi</taxon>
        <taxon>Mammalia</taxon>
        <taxon>Eutheria</taxon>
        <taxon>Euarchontoglires</taxon>
        <taxon>Primates</taxon>
        <taxon>Haplorrhini</taxon>
        <taxon>Platyrrhini</taxon>
        <taxon>Cebidae</taxon>
        <taxon>Callitrichinae</taxon>
        <taxon>Saguinus</taxon>
    </lineage>
</organism>
<dbReference type="PROSITE" id="PS00626">
    <property type="entry name" value="RCC1_2"/>
    <property type="match status" value="1"/>
</dbReference>
<sequence>MGKNESGQLGLGHTESKDSPSLIEVLDNQKVEFLACGGSHTALLTQDGLLFTFGAEKHGQLGHSSTQNELRPCSVAELAGNRVTQIACGRWHTFAYVSDLGKVFSFGSGKEGQLGNSGTCDQLITLPMKVLSNEELKLENHTTENGLIMIAGGNQSILLWIKKENSYVNLRRTILTLNEGTVKRWTVDVETKWWQSTKREIQEIFSSPAYLT</sequence>